<keyword evidence="4" id="KW-1185">Reference proteome</keyword>
<dbReference type="EMBL" id="CP016094">
    <property type="protein sequence ID" value="AOS45212.1"/>
    <property type="molecule type" value="Genomic_DNA"/>
</dbReference>
<feature type="signal peptide" evidence="2">
    <location>
        <begin position="1"/>
        <end position="24"/>
    </location>
</feature>
<name>A0A1D8AWE2_9BACT</name>
<reference evidence="3 4" key="1">
    <citation type="submission" date="2016-06" db="EMBL/GenBank/DDBJ databases">
        <title>Three novel species with peptidoglycan cell walls form the new genus Lacunisphaera gen. nov. in the family Opitutaceae of the verrucomicrobial subdivision 4.</title>
        <authorList>
            <person name="Rast P."/>
            <person name="Gloeckner I."/>
            <person name="Jogler M."/>
            <person name="Boedeker C."/>
            <person name="Jeske O."/>
            <person name="Wiegand S."/>
            <person name="Reinhardt R."/>
            <person name="Schumann P."/>
            <person name="Rohde M."/>
            <person name="Spring S."/>
            <person name="Gloeckner F.O."/>
            <person name="Jogler C."/>
        </authorList>
    </citation>
    <scope>NUCLEOTIDE SEQUENCE [LARGE SCALE GENOMIC DNA]</scope>
    <source>
        <strain evidence="3 4">IG16b</strain>
    </source>
</reference>
<evidence type="ECO:0000256" key="1">
    <source>
        <dbReference type="SAM" id="MobiDB-lite"/>
    </source>
</evidence>
<evidence type="ECO:0008006" key="5">
    <source>
        <dbReference type="Google" id="ProtNLM"/>
    </source>
</evidence>
<protein>
    <recommendedName>
        <fullName evidence="5">PEGA domain protein</fullName>
    </recommendedName>
</protein>
<feature type="chain" id="PRO_5009105283" description="PEGA domain protein" evidence="2">
    <location>
        <begin position="25"/>
        <end position="188"/>
    </location>
</feature>
<dbReference type="PROSITE" id="PS51257">
    <property type="entry name" value="PROKAR_LIPOPROTEIN"/>
    <property type="match status" value="1"/>
</dbReference>
<keyword evidence="2" id="KW-0732">Signal</keyword>
<dbReference type="STRING" id="1838286.Verru16b_02290"/>
<dbReference type="OrthoDB" id="199742at2"/>
<evidence type="ECO:0000313" key="4">
    <source>
        <dbReference type="Proteomes" id="UP000095228"/>
    </source>
</evidence>
<organism evidence="3 4">
    <name type="scientific">Lacunisphaera limnophila</name>
    <dbReference type="NCBI Taxonomy" id="1838286"/>
    <lineage>
        <taxon>Bacteria</taxon>
        <taxon>Pseudomonadati</taxon>
        <taxon>Verrucomicrobiota</taxon>
        <taxon>Opitutia</taxon>
        <taxon>Opitutales</taxon>
        <taxon>Opitutaceae</taxon>
        <taxon>Lacunisphaera</taxon>
    </lineage>
</organism>
<accession>A0A1D8AWE2</accession>
<dbReference type="Proteomes" id="UP000095228">
    <property type="component" value="Chromosome"/>
</dbReference>
<dbReference type="AlphaFoldDB" id="A0A1D8AWE2"/>
<evidence type="ECO:0000313" key="3">
    <source>
        <dbReference type="EMBL" id="AOS45212.1"/>
    </source>
</evidence>
<gene>
    <name evidence="3" type="ORF">Verru16b_02290</name>
</gene>
<feature type="compositionally biased region" description="Low complexity" evidence="1">
    <location>
        <begin position="39"/>
        <end position="56"/>
    </location>
</feature>
<dbReference type="KEGG" id="obg:Verru16b_02290"/>
<evidence type="ECO:0000256" key="2">
    <source>
        <dbReference type="SAM" id="SignalP"/>
    </source>
</evidence>
<dbReference type="RefSeq" id="WP_069962390.1">
    <property type="nucleotide sequence ID" value="NZ_CP016094.1"/>
</dbReference>
<proteinExistence type="predicted"/>
<sequence>MSVSPGRFCLILALAALTGCTTTAPLGGPAPAPAPMADSVPATAPTRAPTAAAVTLPAPPPPSVVVPLPPASITGSEETSTMLDNFTVYVVAVDGVAVAGGRPGWSTPIALPAGPHRVSLGFNRGVFAAHADLAIEAVSAAAYEVRFASDAQLFGQNSYCEFWIVDTATGQPVTPRVRSALSRIEPPR</sequence>
<feature type="region of interest" description="Disordered" evidence="1">
    <location>
        <begin position="31"/>
        <end position="56"/>
    </location>
</feature>